<accession>L7L9S1</accession>
<evidence type="ECO:0000313" key="3">
    <source>
        <dbReference type="Proteomes" id="UP000053405"/>
    </source>
</evidence>
<name>L7L9S1_9ACTN</name>
<dbReference type="AlphaFoldDB" id="L7L9S1"/>
<organism evidence="2 3">
    <name type="scientific">Gordonia hirsuta DSM 44140 = NBRC 16056</name>
    <dbReference type="NCBI Taxonomy" id="1121927"/>
    <lineage>
        <taxon>Bacteria</taxon>
        <taxon>Bacillati</taxon>
        <taxon>Actinomycetota</taxon>
        <taxon>Actinomycetes</taxon>
        <taxon>Mycobacteriales</taxon>
        <taxon>Gordoniaceae</taxon>
        <taxon>Gordonia</taxon>
    </lineage>
</organism>
<dbReference type="Proteomes" id="UP000053405">
    <property type="component" value="Unassembled WGS sequence"/>
</dbReference>
<protein>
    <recommendedName>
        <fullName evidence="4">Transmembrane protein</fullName>
    </recommendedName>
</protein>
<evidence type="ECO:0008006" key="4">
    <source>
        <dbReference type="Google" id="ProtNLM"/>
    </source>
</evidence>
<dbReference type="STRING" id="1121927.GOHSU_13_00100"/>
<sequence length="99" mass="10767">MRDTEKRWSDPAPYRGPVIYTFAVILLALVALALFAVLGGDDLYLAVSVPAIFLLGGLGALGTGIAVYRRQRPWMPWQGAGWFLLLLMLASLSLPYAAT</sequence>
<dbReference type="eggNOG" id="ENOG50347YG">
    <property type="taxonomic scope" value="Bacteria"/>
</dbReference>
<keyword evidence="1" id="KW-0472">Membrane</keyword>
<feature type="transmembrane region" description="Helical" evidence="1">
    <location>
        <begin position="44"/>
        <end position="68"/>
    </location>
</feature>
<feature type="transmembrane region" description="Helical" evidence="1">
    <location>
        <begin position="20"/>
        <end position="38"/>
    </location>
</feature>
<keyword evidence="1" id="KW-1133">Transmembrane helix</keyword>
<dbReference type="EMBL" id="BANT01000013">
    <property type="protein sequence ID" value="GAC56788.1"/>
    <property type="molecule type" value="Genomic_DNA"/>
</dbReference>
<feature type="transmembrane region" description="Helical" evidence="1">
    <location>
        <begin position="80"/>
        <end position="98"/>
    </location>
</feature>
<comment type="caution">
    <text evidence="2">The sequence shown here is derived from an EMBL/GenBank/DDBJ whole genome shotgun (WGS) entry which is preliminary data.</text>
</comment>
<evidence type="ECO:0000256" key="1">
    <source>
        <dbReference type="SAM" id="Phobius"/>
    </source>
</evidence>
<gene>
    <name evidence="2" type="ORF">GOHSU_13_00100</name>
</gene>
<keyword evidence="1" id="KW-0812">Transmembrane</keyword>
<keyword evidence="3" id="KW-1185">Reference proteome</keyword>
<evidence type="ECO:0000313" key="2">
    <source>
        <dbReference type="EMBL" id="GAC56788.1"/>
    </source>
</evidence>
<proteinExistence type="predicted"/>
<reference evidence="2 3" key="1">
    <citation type="submission" date="2012-12" db="EMBL/GenBank/DDBJ databases">
        <title>Whole genome shotgun sequence of Gordonia hirsuta NBRC 16056.</title>
        <authorList>
            <person name="Isaki-Nakamura S."/>
            <person name="Hosoyama A."/>
            <person name="Tsuchikane K."/>
            <person name="Katsumata H."/>
            <person name="Baba S."/>
            <person name="Yamazaki S."/>
            <person name="Fujita N."/>
        </authorList>
    </citation>
    <scope>NUCLEOTIDE SEQUENCE [LARGE SCALE GENOMIC DNA]</scope>
    <source>
        <strain evidence="2 3">NBRC 16056</strain>
    </source>
</reference>